<keyword evidence="3" id="KW-1185">Reference proteome</keyword>
<dbReference type="EC" id="2.7.1.2" evidence="2"/>
<protein>
    <submittedName>
        <fullName evidence="2">Glucokinase</fullName>
        <ecNumber evidence="2">2.7.1.2</ecNumber>
    </submittedName>
</protein>
<evidence type="ECO:0000256" key="1">
    <source>
        <dbReference type="ARBA" id="ARBA00006479"/>
    </source>
</evidence>
<evidence type="ECO:0000313" key="2">
    <source>
        <dbReference type="EMBL" id="MBE1524665.1"/>
    </source>
</evidence>
<dbReference type="Proteomes" id="UP000643525">
    <property type="component" value="Unassembled WGS sequence"/>
</dbReference>
<dbReference type="Pfam" id="PF00480">
    <property type="entry name" value="ROK"/>
    <property type="match status" value="1"/>
</dbReference>
<dbReference type="InterPro" id="IPR043129">
    <property type="entry name" value="ATPase_NBD"/>
</dbReference>
<dbReference type="GO" id="GO:0004340">
    <property type="term" value="F:glucokinase activity"/>
    <property type="evidence" value="ECO:0007669"/>
    <property type="project" value="UniProtKB-EC"/>
</dbReference>
<keyword evidence="2" id="KW-0808">Transferase</keyword>
<comment type="similarity">
    <text evidence="1">Belongs to the ROK (NagC/XylR) family.</text>
</comment>
<gene>
    <name evidence="2" type="ORF">H4W27_001783</name>
</gene>
<dbReference type="EMBL" id="JADBED010000001">
    <property type="protein sequence ID" value="MBE1524665.1"/>
    <property type="molecule type" value="Genomic_DNA"/>
</dbReference>
<dbReference type="PANTHER" id="PTHR18964:SF149">
    <property type="entry name" value="BIFUNCTIONAL UDP-N-ACETYLGLUCOSAMINE 2-EPIMERASE_N-ACETYLMANNOSAMINE KINASE"/>
    <property type="match status" value="1"/>
</dbReference>
<dbReference type="RefSeq" id="WP_192595647.1">
    <property type="nucleotide sequence ID" value="NZ_BAAALJ010000002.1"/>
</dbReference>
<reference evidence="2 3" key="1">
    <citation type="submission" date="2020-10" db="EMBL/GenBank/DDBJ databases">
        <title>Sequencing the genomes of 1000 actinobacteria strains.</title>
        <authorList>
            <person name="Klenk H.-P."/>
        </authorList>
    </citation>
    <scope>NUCLEOTIDE SEQUENCE [LARGE SCALE GENOMIC DNA]</scope>
    <source>
        <strain evidence="2 3">DSM 15666</strain>
    </source>
</reference>
<dbReference type="InterPro" id="IPR000600">
    <property type="entry name" value="ROK"/>
</dbReference>
<dbReference type="SUPFAM" id="SSF53067">
    <property type="entry name" value="Actin-like ATPase domain"/>
    <property type="match status" value="1"/>
</dbReference>
<dbReference type="PANTHER" id="PTHR18964">
    <property type="entry name" value="ROK (REPRESSOR, ORF, KINASE) FAMILY"/>
    <property type="match status" value="1"/>
</dbReference>
<organism evidence="2 3">
    <name type="scientific">Nesterenkonia lutea</name>
    <dbReference type="NCBI Taxonomy" id="272919"/>
    <lineage>
        <taxon>Bacteria</taxon>
        <taxon>Bacillati</taxon>
        <taxon>Actinomycetota</taxon>
        <taxon>Actinomycetes</taxon>
        <taxon>Micrococcales</taxon>
        <taxon>Micrococcaceae</taxon>
        <taxon>Nesterenkonia</taxon>
    </lineage>
</organism>
<name>A0ABR9JFG5_9MICC</name>
<proteinExistence type="inferred from homology"/>
<sequence>MPRGLGAAGQRTPDVVLAVDIGGTTVKGSVFVDGAEATAERVAPTCEGSSSSLDTVLAVLSTLDQSARSLGHEPTAIGAASPGFVDTRAGVVRGAVNLGWTELPLGSILATRFGVPAAVDHDARTAARAEMALRPDLRDFIFIPLGTGVSAAVVTAGEMVVGAHGQAGELGHMPVVPLGRACSCGELGCLEAYASASAVLTRYLTAGGSAGSAADVSRLVGEDRLADQVWSEAVQALAKAVVTLTAVLDTEEFIIGGGLAASGPILLDPLRRAVAEMLGWRSAPVISASRAGPRAGVLGAALLGRSAHLSSAHDDPGEQ</sequence>
<evidence type="ECO:0000313" key="3">
    <source>
        <dbReference type="Proteomes" id="UP000643525"/>
    </source>
</evidence>
<accession>A0ABR9JFG5</accession>
<dbReference type="Gene3D" id="3.30.420.40">
    <property type="match status" value="2"/>
</dbReference>
<comment type="caution">
    <text evidence="2">The sequence shown here is derived from an EMBL/GenBank/DDBJ whole genome shotgun (WGS) entry which is preliminary data.</text>
</comment>